<proteinExistence type="predicted"/>
<sequence length="50" mass="6175">MRQFIRYLCSYTKNIAVWSPCTIKKHCNYELFVVPQNTRCYFDKDFLYQV</sequence>
<evidence type="ECO:0000313" key="1">
    <source>
        <dbReference type="EMBL" id="CDW50477.1"/>
    </source>
</evidence>
<organism evidence="1">
    <name type="scientific">Lepeophtheirus salmonis</name>
    <name type="common">Salmon louse</name>
    <name type="synonym">Caligus salmonis</name>
    <dbReference type="NCBI Taxonomy" id="72036"/>
    <lineage>
        <taxon>Eukaryota</taxon>
        <taxon>Metazoa</taxon>
        <taxon>Ecdysozoa</taxon>
        <taxon>Arthropoda</taxon>
        <taxon>Crustacea</taxon>
        <taxon>Multicrustacea</taxon>
        <taxon>Hexanauplia</taxon>
        <taxon>Copepoda</taxon>
        <taxon>Siphonostomatoida</taxon>
        <taxon>Caligidae</taxon>
        <taxon>Lepeophtheirus</taxon>
    </lineage>
</organism>
<dbReference type="EMBL" id="HACA01033116">
    <property type="protein sequence ID" value="CDW50477.1"/>
    <property type="molecule type" value="Transcribed_RNA"/>
</dbReference>
<dbReference type="AlphaFoldDB" id="A0A0K2VJW0"/>
<name>A0A0K2VJW0_LEPSM</name>
<accession>A0A0K2VJW0</accession>
<reference evidence="1" key="1">
    <citation type="submission" date="2014-05" db="EMBL/GenBank/DDBJ databases">
        <authorList>
            <person name="Chronopoulou M."/>
        </authorList>
    </citation>
    <scope>NUCLEOTIDE SEQUENCE</scope>
    <source>
        <tissue evidence="1">Whole organism</tissue>
    </source>
</reference>
<protein>
    <submittedName>
        <fullName evidence="1">Uncharacterized protein</fullName>
    </submittedName>
</protein>